<organism evidence="2">
    <name type="scientific">Pyricularia oryzae (strain Y34)</name>
    <name type="common">Rice blast fungus</name>
    <name type="synonym">Magnaporthe oryzae</name>
    <dbReference type="NCBI Taxonomy" id="1143189"/>
    <lineage>
        <taxon>Eukaryota</taxon>
        <taxon>Fungi</taxon>
        <taxon>Dikarya</taxon>
        <taxon>Ascomycota</taxon>
        <taxon>Pezizomycotina</taxon>
        <taxon>Sordariomycetes</taxon>
        <taxon>Sordariomycetidae</taxon>
        <taxon>Magnaporthales</taxon>
        <taxon>Pyriculariaceae</taxon>
        <taxon>Pyricularia</taxon>
    </lineage>
</organism>
<protein>
    <submittedName>
        <fullName evidence="2">Uncharacterized protein</fullName>
    </submittedName>
</protein>
<reference evidence="2" key="1">
    <citation type="journal article" date="2012" name="PLoS Genet.">
        <title>Comparative analysis of the genomes of two field isolates of the rice blast fungus Magnaporthe oryzae.</title>
        <authorList>
            <person name="Xue M."/>
            <person name="Yang J."/>
            <person name="Li Z."/>
            <person name="Hu S."/>
            <person name="Yao N."/>
            <person name="Dean R.A."/>
            <person name="Zhao W."/>
            <person name="Shen M."/>
            <person name="Zhang H."/>
            <person name="Li C."/>
            <person name="Liu L."/>
            <person name="Cao L."/>
            <person name="Xu X."/>
            <person name="Xing Y."/>
            <person name="Hsiang T."/>
            <person name="Zhang Z."/>
            <person name="Xu J.R."/>
            <person name="Peng Y.L."/>
        </authorList>
    </citation>
    <scope>NUCLEOTIDE SEQUENCE</scope>
    <source>
        <strain evidence="2">Y34</strain>
    </source>
</reference>
<accession>A0AA97NWG8</accession>
<evidence type="ECO:0000256" key="1">
    <source>
        <dbReference type="SAM" id="MobiDB-lite"/>
    </source>
</evidence>
<proteinExistence type="predicted"/>
<dbReference type="AlphaFoldDB" id="A0AA97NWG8"/>
<feature type="compositionally biased region" description="Polar residues" evidence="1">
    <location>
        <begin position="7"/>
        <end position="22"/>
    </location>
</feature>
<gene>
    <name evidence="2" type="ORF">OOU_Y34scaffold00588g6</name>
</gene>
<evidence type="ECO:0000313" key="2">
    <source>
        <dbReference type="EMBL" id="ELQ37648.1"/>
    </source>
</evidence>
<dbReference type="EMBL" id="JH793575">
    <property type="protein sequence ID" value="ELQ37648.1"/>
    <property type="molecule type" value="Genomic_DNA"/>
</dbReference>
<dbReference type="Proteomes" id="UP000011086">
    <property type="component" value="Unassembled WGS sequence"/>
</dbReference>
<feature type="region of interest" description="Disordered" evidence="1">
    <location>
        <begin position="1"/>
        <end position="44"/>
    </location>
</feature>
<sequence>MAMVSSEYDTSTPNKENPSVSSVGEMENLGSKGSRTRSDAENSEKVIDQKTVVRRRMTEREKYRIFCDIEYQDEAKHFATKHLPNMCVLSFRKIDRKLSKKRRRTEMCVSTYQQRPWNVTAELTEWEKKAVAGAMGGMPTVLLLVGPPKTGKMEWAMSFGRPVKMIGMWNIDALTDDFTHLVLKNIRWREFPYSNEVLGCQGSFIAGGKYKKKRMIRFGRPVVVTCNNDNDPRKDKRVGGLFKGPGVMVIEVPKSLL</sequence>
<name>A0AA97NWG8_PYRO3</name>